<evidence type="ECO:0000259" key="8">
    <source>
        <dbReference type="PROSITE" id="PS50006"/>
    </source>
</evidence>
<keyword evidence="5" id="KW-0862">Zinc</keyword>
<dbReference type="Gene3D" id="2.60.200.20">
    <property type="match status" value="1"/>
</dbReference>
<protein>
    <recommendedName>
        <fullName evidence="2">E3 ubiquitin-protein ligase CHFR</fullName>
    </recommendedName>
</protein>
<dbReference type="InterPro" id="IPR001841">
    <property type="entry name" value="Znf_RING"/>
</dbReference>
<dbReference type="InterPro" id="IPR052256">
    <property type="entry name" value="E3_ubiquitin-ligase_CHFR"/>
</dbReference>
<dbReference type="GO" id="GO:0004842">
    <property type="term" value="F:ubiquitin-protein transferase activity"/>
    <property type="evidence" value="ECO:0007669"/>
    <property type="project" value="TreeGrafter"/>
</dbReference>
<name>A0A7I8VHX5_9ANNE</name>
<dbReference type="PANTHER" id="PTHR16079">
    <property type="entry name" value="UBIQUITIN LIGASE PROTEIN CHFR"/>
    <property type="match status" value="1"/>
</dbReference>
<dbReference type="OrthoDB" id="5330228at2759"/>
<evidence type="ECO:0000256" key="2">
    <source>
        <dbReference type="ARBA" id="ARBA00017908"/>
    </source>
</evidence>
<organism evidence="10 11">
    <name type="scientific">Dimorphilus gyrociliatus</name>
    <dbReference type="NCBI Taxonomy" id="2664684"/>
    <lineage>
        <taxon>Eukaryota</taxon>
        <taxon>Metazoa</taxon>
        <taxon>Spiralia</taxon>
        <taxon>Lophotrochozoa</taxon>
        <taxon>Annelida</taxon>
        <taxon>Polychaeta</taxon>
        <taxon>Polychaeta incertae sedis</taxon>
        <taxon>Dinophilidae</taxon>
        <taxon>Dimorphilus</taxon>
    </lineage>
</organism>
<evidence type="ECO:0000313" key="10">
    <source>
        <dbReference type="EMBL" id="CAD5114167.1"/>
    </source>
</evidence>
<dbReference type="Pfam" id="PF00498">
    <property type="entry name" value="FHA"/>
    <property type="match status" value="1"/>
</dbReference>
<dbReference type="PROSITE" id="PS00518">
    <property type="entry name" value="ZF_RING_1"/>
    <property type="match status" value="1"/>
</dbReference>
<evidence type="ECO:0000256" key="7">
    <source>
        <dbReference type="SAM" id="Coils"/>
    </source>
</evidence>
<evidence type="ECO:0000256" key="5">
    <source>
        <dbReference type="ARBA" id="ARBA00022833"/>
    </source>
</evidence>
<feature type="domain" description="RING-type" evidence="9">
    <location>
        <begin position="328"/>
        <end position="366"/>
    </location>
</feature>
<dbReference type="CDD" id="cd00060">
    <property type="entry name" value="FHA"/>
    <property type="match status" value="1"/>
</dbReference>
<accession>A0A7I8VHX5</accession>
<proteinExistence type="inferred from homology"/>
<dbReference type="PROSITE" id="PS50089">
    <property type="entry name" value="ZF_RING_2"/>
    <property type="match status" value="1"/>
</dbReference>
<dbReference type="GO" id="GO:0006511">
    <property type="term" value="P:ubiquitin-dependent protein catabolic process"/>
    <property type="evidence" value="ECO:0007669"/>
    <property type="project" value="TreeGrafter"/>
</dbReference>
<keyword evidence="3" id="KW-0479">Metal-binding</keyword>
<feature type="domain" description="FHA" evidence="8">
    <location>
        <begin position="27"/>
        <end position="77"/>
    </location>
</feature>
<dbReference type="InterPro" id="IPR008984">
    <property type="entry name" value="SMAD_FHA_dom_sf"/>
</dbReference>
<dbReference type="SMART" id="SM00184">
    <property type="entry name" value="RING"/>
    <property type="match status" value="1"/>
</dbReference>
<reference evidence="10 11" key="1">
    <citation type="submission" date="2020-08" db="EMBL/GenBank/DDBJ databases">
        <authorList>
            <person name="Hejnol A."/>
        </authorList>
    </citation>
    <scope>NUCLEOTIDE SEQUENCE [LARGE SCALE GENOMIC DNA]</scope>
</reference>
<evidence type="ECO:0000313" key="11">
    <source>
        <dbReference type="Proteomes" id="UP000549394"/>
    </source>
</evidence>
<keyword evidence="11" id="KW-1185">Reference proteome</keyword>
<dbReference type="PROSITE" id="PS50006">
    <property type="entry name" value="FHA_DOMAIN"/>
    <property type="match status" value="1"/>
</dbReference>
<comment type="similarity">
    <text evidence="1">Belongs to the CHFR family.</text>
</comment>
<feature type="coiled-coil region" evidence="7">
    <location>
        <begin position="135"/>
        <end position="304"/>
    </location>
</feature>
<evidence type="ECO:0000256" key="4">
    <source>
        <dbReference type="ARBA" id="ARBA00022771"/>
    </source>
</evidence>
<dbReference type="AlphaFoldDB" id="A0A7I8VHX5"/>
<evidence type="ECO:0000259" key="9">
    <source>
        <dbReference type="PROSITE" id="PS50089"/>
    </source>
</evidence>
<sequence>MAAFLSDNSKDPLLRHIPLPFKNDLVLNIGRAEDNDIKLQNSHHISRYHAKLICQNDDWYIMDCKSSNGVFINDVKIEPAQKTALRDGDSIIFDYQPNKNPRYSFRYKNEREDDPPDQNVFKKPRLNRLVKCDKDDEKEAEIKIAEELKRNELEELRKKLEEKEKLLKEKEEENARKVAEQIKQREIQFEEEKKKLLEEMQIEKQKSGQVVAEVQREYEEKIKKQEKIFTNEMQEIESKKIKSEQELQKTIAETKEKFQNEKECMKKTLEEQIENTSKMHEKEKEELKAEQSRMKQELEDVTKRMTAQASTSDSKDKMIDLMEEELICSICSELFICPMSLQCTHTFCALCIHQWIKRKNECPQCRNPITSKV</sequence>
<keyword evidence="4 6" id="KW-0863">Zinc-finger</keyword>
<dbReference type="SUPFAM" id="SSF49879">
    <property type="entry name" value="SMAD/FHA domain"/>
    <property type="match status" value="1"/>
</dbReference>
<comment type="caution">
    <text evidence="10">The sequence shown here is derived from an EMBL/GenBank/DDBJ whole genome shotgun (WGS) entry which is preliminary data.</text>
</comment>
<dbReference type="Proteomes" id="UP000549394">
    <property type="component" value="Unassembled WGS sequence"/>
</dbReference>
<gene>
    <name evidence="10" type="ORF">DGYR_LOCUS3043</name>
</gene>
<dbReference type="InterPro" id="IPR017907">
    <property type="entry name" value="Znf_RING_CS"/>
</dbReference>
<dbReference type="InterPro" id="IPR000253">
    <property type="entry name" value="FHA_dom"/>
</dbReference>
<dbReference type="SMART" id="SM00240">
    <property type="entry name" value="FHA"/>
    <property type="match status" value="1"/>
</dbReference>
<evidence type="ECO:0000256" key="6">
    <source>
        <dbReference type="PROSITE-ProRule" id="PRU00175"/>
    </source>
</evidence>
<dbReference type="EMBL" id="CAJFCJ010000005">
    <property type="protein sequence ID" value="CAD5114167.1"/>
    <property type="molecule type" value="Genomic_DNA"/>
</dbReference>
<dbReference type="InterPro" id="IPR013083">
    <property type="entry name" value="Znf_RING/FYVE/PHD"/>
</dbReference>
<dbReference type="PANTHER" id="PTHR16079:SF4">
    <property type="entry name" value="E3 UBIQUITIN-PROTEIN LIGASE CHFR"/>
    <property type="match status" value="1"/>
</dbReference>
<dbReference type="GO" id="GO:0008270">
    <property type="term" value="F:zinc ion binding"/>
    <property type="evidence" value="ECO:0007669"/>
    <property type="project" value="UniProtKB-KW"/>
</dbReference>
<dbReference type="SUPFAM" id="SSF57850">
    <property type="entry name" value="RING/U-box"/>
    <property type="match status" value="1"/>
</dbReference>
<evidence type="ECO:0000256" key="3">
    <source>
        <dbReference type="ARBA" id="ARBA00022723"/>
    </source>
</evidence>
<dbReference type="Pfam" id="PF13923">
    <property type="entry name" value="zf-C3HC4_2"/>
    <property type="match status" value="1"/>
</dbReference>
<evidence type="ECO:0000256" key="1">
    <source>
        <dbReference type="ARBA" id="ARBA00005797"/>
    </source>
</evidence>
<dbReference type="GO" id="GO:0005634">
    <property type="term" value="C:nucleus"/>
    <property type="evidence" value="ECO:0007669"/>
    <property type="project" value="TreeGrafter"/>
</dbReference>
<dbReference type="Gene3D" id="3.30.40.10">
    <property type="entry name" value="Zinc/RING finger domain, C3HC4 (zinc finger)"/>
    <property type="match status" value="1"/>
</dbReference>
<keyword evidence="7" id="KW-0175">Coiled coil</keyword>
<dbReference type="GO" id="GO:0016567">
    <property type="term" value="P:protein ubiquitination"/>
    <property type="evidence" value="ECO:0007669"/>
    <property type="project" value="TreeGrafter"/>
</dbReference>